<evidence type="ECO:0000256" key="7">
    <source>
        <dbReference type="RuleBase" id="RU364038"/>
    </source>
</evidence>
<dbReference type="Pfam" id="PF10411">
    <property type="entry name" value="DsbC_N"/>
    <property type="match status" value="1"/>
</dbReference>
<evidence type="ECO:0000256" key="3">
    <source>
        <dbReference type="ARBA" id="ARBA00022729"/>
    </source>
</evidence>
<dbReference type="Gene3D" id="3.10.450.70">
    <property type="entry name" value="Disulphide bond isomerase, DsbC/G, N-terminal"/>
    <property type="match status" value="1"/>
</dbReference>
<dbReference type="PANTHER" id="PTHR35272">
    <property type="entry name" value="THIOL:DISULFIDE INTERCHANGE PROTEIN DSBC-RELATED"/>
    <property type="match status" value="1"/>
</dbReference>
<evidence type="ECO:0000256" key="6">
    <source>
        <dbReference type="ARBA" id="ARBA00023284"/>
    </source>
</evidence>
<dbReference type="InterPro" id="IPR009094">
    <property type="entry name" value="DiS-bond_isomerase_DsbC/G_N_sf"/>
</dbReference>
<feature type="signal peptide" evidence="7">
    <location>
        <begin position="1"/>
        <end position="19"/>
    </location>
</feature>
<dbReference type="AlphaFoldDB" id="A0A1E2V5D2"/>
<evidence type="ECO:0000256" key="1">
    <source>
        <dbReference type="ARBA" id="ARBA00004418"/>
    </source>
</evidence>
<dbReference type="Proteomes" id="UP000094291">
    <property type="component" value="Unassembled WGS sequence"/>
</dbReference>
<feature type="domain" description="Disulphide bond isomerase DsbC/G N-terminal" evidence="8">
    <location>
        <begin position="20"/>
        <end position="89"/>
    </location>
</feature>
<proteinExistence type="inferred from homology"/>
<protein>
    <recommendedName>
        <fullName evidence="7">Thiol:disulfide interchange protein</fullName>
    </recommendedName>
</protein>
<gene>
    <name evidence="10" type="ORF">BFW38_00150</name>
</gene>
<comment type="similarity">
    <text evidence="2 7">Belongs to the thioredoxin family. DsbC subfamily.</text>
</comment>
<reference evidence="10 11" key="1">
    <citation type="submission" date="2016-08" db="EMBL/GenBank/DDBJ databases">
        <authorList>
            <person name="Seilhamer J.J."/>
        </authorList>
    </citation>
    <scope>NUCLEOTIDE SEQUENCE [LARGE SCALE GENOMIC DNA]</scope>
    <source>
        <strain evidence="10 11">PH27A</strain>
    </source>
</reference>
<keyword evidence="11" id="KW-1185">Reference proteome</keyword>
<comment type="function">
    <text evidence="7">Required for disulfide bond formation in some periplasmic proteins. Acts by transferring its disulfide bond to other proteins and is reduced in the process.</text>
</comment>
<dbReference type="RefSeq" id="WP_068996575.1">
    <property type="nucleotide sequence ID" value="NZ_MDTQ01000001.1"/>
</dbReference>
<dbReference type="InterPro" id="IPR036249">
    <property type="entry name" value="Thioredoxin-like_sf"/>
</dbReference>
<evidence type="ECO:0000256" key="4">
    <source>
        <dbReference type="ARBA" id="ARBA00022764"/>
    </source>
</evidence>
<comment type="caution">
    <text evidence="10">The sequence shown here is derived from an EMBL/GenBank/DDBJ whole genome shotgun (WGS) entry which is preliminary data.</text>
</comment>
<dbReference type="Gene3D" id="3.40.30.10">
    <property type="entry name" value="Glutaredoxin"/>
    <property type="match status" value="1"/>
</dbReference>
<dbReference type="GO" id="GO:0042597">
    <property type="term" value="C:periplasmic space"/>
    <property type="evidence" value="ECO:0007669"/>
    <property type="project" value="UniProtKB-SubCell"/>
</dbReference>
<keyword evidence="5" id="KW-1015">Disulfide bond</keyword>
<evidence type="ECO:0000256" key="2">
    <source>
        <dbReference type="ARBA" id="ARBA00009813"/>
    </source>
</evidence>
<dbReference type="Pfam" id="PF13098">
    <property type="entry name" value="Thioredoxin_2"/>
    <property type="match status" value="1"/>
</dbReference>
<evidence type="ECO:0000313" key="11">
    <source>
        <dbReference type="Proteomes" id="UP000094291"/>
    </source>
</evidence>
<dbReference type="EMBL" id="MDTQ01000001">
    <property type="protein sequence ID" value="ODC02191.1"/>
    <property type="molecule type" value="Genomic_DNA"/>
</dbReference>
<feature type="chain" id="PRO_5010001264" description="Thiol:disulfide interchange protein" evidence="7">
    <location>
        <begin position="20"/>
        <end position="245"/>
    </location>
</feature>
<evidence type="ECO:0000313" key="10">
    <source>
        <dbReference type="EMBL" id="ODC02191.1"/>
    </source>
</evidence>
<evidence type="ECO:0000259" key="9">
    <source>
        <dbReference type="Pfam" id="PF13098"/>
    </source>
</evidence>
<dbReference type="SUPFAM" id="SSF54423">
    <property type="entry name" value="DsbC/DsbG N-terminal domain-like"/>
    <property type="match status" value="1"/>
</dbReference>
<feature type="domain" description="Thioredoxin-like fold" evidence="9">
    <location>
        <begin position="113"/>
        <end position="235"/>
    </location>
</feature>
<evidence type="ECO:0000259" key="8">
    <source>
        <dbReference type="Pfam" id="PF10411"/>
    </source>
</evidence>
<dbReference type="PANTHER" id="PTHR35272:SF3">
    <property type="entry name" value="THIOL:DISULFIDE INTERCHANGE PROTEIN DSBC"/>
    <property type="match status" value="1"/>
</dbReference>
<dbReference type="InterPro" id="IPR033954">
    <property type="entry name" value="DiS-bond_Isoase_DsbC/G"/>
</dbReference>
<accession>A0A1E2V5D2</accession>
<dbReference type="SUPFAM" id="SSF52833">
    <property type="entry name" value="Thioredoxin-like"/>
    <property type="match status" value="1"/>
</dbReference>
<keyword evidence="4 7" id="KW-0574">Periplasm</keyword>
<dbReference type="InterPro" id="IPR051470">
    <property type="entry name" value="Thiol:disulfide_interchange"/>
</dbReference>
<comment type="subcellular location">
    <subcellularLocation>
        <location evidence="1 7">Periplasm</location>
    </subcellularLocation>
</comment>
<sequence>MRIRLLALLVLLCSGSVWADQVADAISAQVKKIDPRLKVAQVQANEALPGLYDVVLETGERLYATADGQYMLAGSLLKITDRGAIDLTEAARAQTRQEALTAIPDDQVIVYPAQGEERAVLNVFTDISCPYCRKFHEEVPKLNQQGVTVRYLAFPRNGLTAQAAQSMRNVWCAKDKAEALTAAKAGESVETSACDTDRVAEQYELGLKLGVQGTPALMLPDGRMVPGYVPVDRLITSLGLSLRSS</sequence>
<dbReference type="InterPro" id="IPR012336">
    <property type="entry name" value="Thioredoxin-like_fold"/>
</dbReference>
<dbReference type="STRING" id="197479.BFW38_00150"/>
<dbReference type="CDD" id="cd03020">
    <property type="entry name" value="DsbA_DsbC_DsbG"/>
    <property type="match status" value="1"/>
</dbReference>
<name>A0A1E2V5D2_9GAMM</name>
<keyword evidence="3 7" id="KW-0732">Signal</keyword>
<organism evidence="10 11">
    <name type="scientific">Terasakiispira papahanaumokuakeensis</name>
    <dbReference type="NCBI Taxonomy" id="197479"/>
    <lineage>
        <taxon>Bacteria</taxon>
        <taxon>Pseudomonadati</taxon>
        <taxon>Pseudomonadota</taxon>
        <taxon>Gammaproteobacteria</taxon>
        <taxon>Oceanospirillales</taxon>
        <taxon>Terasakiispira</taxon>
    </lineage>
</organism>
<evidence type="ECO:0000256" key="5">
    <source>
        <dbReference type="ARBA" id="ARBA00023157"/>
    </source>
</evidence>
<keyword evidence="6 7" id="KW-0676">Redox-active center</keyword>
<dbReference type="InterPro" id="IPR018950">
    <property type="entry name" value="DiS-bond_isomerase_DsbC/G_N"/>
</dbReference>